<accession>A0A6G1BP16</accession>
<evidence type="ECO:0000313" key="3">
    <source>
        <dbReference type="Proteomes" id="UP000479710"/>
    </source>
</evidence>
<reference evidence="2 3" key="1">
    <citation type="submission" date="2019-11" db="EMBL/GenBank/DDBJ databases">
        <title>Whole genome sequence of Oryza granulata.</title>
        <authorList>
            <person name="Li W."/>
        </authorList>
    </citation>
    <scope>NUCLEOTIDE SEQUENCE [LARGE SCALE GENOMIC DNA]</scope>
    <source>
        <strain evidence="3">cv. Menghai</strain>
        <tissue evidence="2">Leaf</tissue>
    </source>
</reference>
<comment type="caution">
    <text evidence="2">The sequence shown here is derived from an EMBL/GenBank/DDBJ whole genome shotgun (WGS) entry which is preliminary data.</text>
</comment>
<sequence length="106" mass="11343">MGKLHHPQQQYGFHFDFICCIVVFKKKLEGKVIVHIQIRDMSADSSVGPAVTTAATSSIILGPVPYSTQFAAVLASTEAPRRPSLGATSSDACGSLELSGRQPMRP</sequence>
<feature type="region of interest" description="Disordered" evidence="1">
    <location>
        <begin position="81"/>
        <end position="106"/>
    </location>
</feature>
<dbReference type="Proteomes" id="UP000479710">
    <property type="component" value="Unassembled WGS sequence"/>
</dbReference>
<organism evidence="2 3">
    <name type="scientific">Oryza meyeriana var. granulata</name>
    <dbReference type="NCBI Taxonomy" id="110450"/>
    <lineage>
        <taxon>Eukaryota</taxon>
        <taxon>Viridiplantae</taxon>
        <taxon>Streptophyta</taxon>
        <taxon>Embryophyta</taxon>
        <taxon>Tracheophyta</taxon>
        <taxon>Spermatophyta</taxon>
        <taxon>Magnoliopsida</taxon>
        <taxon>Liliopsida</taxon>
        <taxon>Poales</taxon>
        <taxon>Poaceae</taxon>
        <taxon>BOP clade</taxon>
        <taxon>Oryzoideae</taxon>
        <taxon>Oryzeae</taxon>
        <taxon>Oryzinae</taxon>
        <taxon>Oryza</taxon>
        <taxon>Oryza meyeriana</taxon>
    </lineage>
</organism>
<proteinExistence type="predicted"/>
<dbReference type="AlphaFoldDB" id="A0A6G1BP16"/>
<evidence type="ECO:0000313" key="2">
    <source>
        <dbReference type="EMBL" id="KAF0889719.1"/>
    </source>
</evidence>
<name>A0A6G1BP16_9ORYZ</name>
<protein>
    <submittedName>
        <fullName evidence="2">Uncharacterized protein</fullName>
    </submittedName>
</protein>
<gene>
    <name evidence="2" type="ORF">E2562_030511</name>
</gene>
<dbReference type="EMBL" id="SPHZ02000012">
    <property type="protein sequence ID" value="KAF0889719.1"/>
    <property type="molecule type" value="Genomic_DNA"/>
</dbReference>
<keyword evidence="3" id="KW-1185">Reference proteome</keyword>
<evidence type="ECO:0000256" key="1">
    <source>
        <dbReference type="SAM" id="MobiDB-lite"/>
    </source>
</evidence>